<dbReference type="InterPro" id="IPR000015">
    <property type="entry name" value="Fimb_usher"/>
</dbReference>
<dbReference type="EMBL" id="JYLK01000017">
    <property type="protein sequence ID" value="KRP58238.1"/>
    <property type="molecule type" value="Genomic_DNA"/>
</dbReference>
<dbReference type="PANTHER" id="PTHR30451">
    <property type="entry name" value="OUTER MEMBRANE USHER PROTEIN"/>
    <property type="match status" value="1"/>
</dbReference>
<organism evidence="2 4">
    <name type="scientific">Pseudomonas trivialis</name>
    <dbReference type="NCBI Taxonomy" id="200450"/>
    <lineage>
        <taxon>Bacteria</taxon>
        <taxon>Pseudomonadati</taxon>
        <taxon>Pseudomonadota</taxon>
        <taxon>Gammaproteobacteria</taxon>
        <taxon>Pseudomonadales</taxon>
        <taxon>Pseudomonadaceae</taxon>
        <taxon>Pseudomonas</taxon>
    </lineage>
</organism>
<dbReference type="Gene3D" id="3.10.20.410">
    <property type="match status" value="1"/>
</dbReference>
<accession>A0A0R2ZMF9</accession>
<dbReference type="Gene3D" id="2.60.40.2610">
    <property type="entry name" value="Outer membrane usher protein FimD, plug domain"/>
    <property type="match status" value="1"/>
</dbReference>
<evidence type="ECO:0000313" key="5">
    <source>
        <dbReference type="Proteomes" id="UP000183126"/>
    </source>
</evidence>
<feature type="chain" id="PRO_5006430548" evidence="1">
    <location>
        <begin position="20"/>
        <end position="800"/>
    </location>
</feature>
<dbReference type="OrthoDB" id="6555997at2"/>
<dbReference type="Proteomes" id="UP000052019">
    <property type="component" value="Unassembled WGS sequence"/>
</dbReference>
<dbReference type="SUPFAM" id="SSF141729">
    <property type="entry name" value="FimD N-terminal domain-like"/>
    <property type="match status" value="1"/>
</dbReference>
<gene>
    <name evidence="3" type="ORF">SAMN04490205_4034</name>
    <name evidence="2" type="ORF">TU79_21290</name>
</gene>
<protein>
    <submittedName>
        <fullName evidence="2">Fimbrial assembly protein</fullName>
    </submittedName>
    <submittedName>
        <fullName evidence="3">Outer membrane usher protein FimD/PapC</fullName>
    </submittedName>
</protein>
<evidence type="ECO:0000313" key="3">
    <source>
        <dbReference type="EMBL" id="SDS90366.1"/>
    </source>
</evidence>
<sequence length="800" mass="87851">MKLVHSLLLIFFISMNAHAQLKFDNKLLGISGISDQQVEDALHDTELYAGDNAVHLYVNDRFIAKTVVYRAPGGQAGYTAHDLERFGLKKEAWGQRIQNGAATYVLLTDRIKPDFSRSDRSLKLTVPRALLENPDFIQQQKGGTGAFVNYNTYYSSFDSSGSSNDSLSATYQLGANANNALLRANGTFSSFTSRTQRYSNNNVQSFYLDRDFDIGRVKAGRLNSPDGGFGVGYVDGVVYNTKGAPSSIGSVAFTYDSDAPAVIEFYQRDQLVYTLNVNRGHNNLAAIPVTSLTSDVVVVIKRDGQVIDTRQISRARISRATTQSSGLYAFAGRSNTDTHAVTAGAGYSKRYSDAVNPTVAVVAQQRYQGVSVSNTLNKGGLQMTTYGLLARNERNKLGANFNATLSYGGTDLTYQAISRNFSYVGQVLYDYQADIKSTLGITHSFVVGDNNAFSLSLNRNNFYNRASYSTWSAGYSTNIKKASLNLSAGYAPQAPGDTRRDKMTLNASLSIPFEVGGRRVDYRSQYNAYSNNQRLDNYLTTRVNSDYSVTAGHVQRTANRSETTENYISNDFNTPYTHAGLTVSKSESDSRSATSNGLSLSGSIAVNHKGVVFTPDQLKDTYAIVDTHLKGFVKVSSQRSSARTNYNGKVVLADISDNKPDFVNVNPKGLDDGVYFQNNQVDFISDRGAVSYFDFEPTTNKNVLMRWTNKPEALSSRTVFYDQDGNLIANFIDQNVLLVKQDNIEQLQTSGMFDASDSTLMCKLPTQLEISNEQIIDTTFDCSRQKIPLAGLPVSHAPAG</sequence>
<name>A0A0R2ZMF9_9PSED</name>
<dbReference type="InterPro" id="IPR042186">
    <property type="entry name" value="FimD_plug_dom"/>
</dbReference>
<dbReference type="GO" id="GO:0015473">
    <property type="term" value="F:fimbrial usher porin activity"/>
    <property type="evidence" value="ECO:0007669"/>
    <property type="project" value="InterPro"/>
</dbReference>
<dbReference type="AlphaFoldDB" id="A0A0R2ZMF9"/>
<dbReference type="InterPro" id="IPR037224">
    <property type="entry name" value="PapC_N_sf"/>
</dbReference>
<dbReference type="GO" id="GO:0009297">
    <property type="term" value="P:pilus assembly"/>
    <property type="evidence" value="ECO:0007669"/>
    <property type="project" value="InterPro"/>
</dbReference>
<dbReference type="RefSeq" id="WP_057009835.1">
    <property type="nucleotide sequence ID" value="NZ_JYLK01000017.1"/>
</dbReference>
<feature type="signal peptide" evidence="1">
    <location>
        <begin position="1"/>
        <end position="19"/>
    </location>
</feature>
<dbReference type="Pfam" id="PF00577">
    <property type="entry name" value="Usher"/>
    <property type="match status" value="1"/>
</dbReference>
<evidence type="ECO:0000256" key="1">
    <source>
        <dbReference type="SAM" id="SignalP"/>
    </source>
</evidence>
<evidence type="ECO:0000313" key="4">
    <source>
        <dbReference type="Proteomes" id="UP000052019"/>
    </source>
</evidence>
<dbReference type="Proteomes" id="UP000183126">
    <property type="component" value="Chromosome I"/>
</dbReference>
<keyword evidence="1" id="KW-0732">Signal</keyword>
<keyword evidence="5" id="KW-1185">Reference proteome</keyword>
<dbReference type="PANTHER" id="PTHR30451:SF8">
    <property type="entry name" value="FIMBRIAL USHER PROTEIN"/>
    <property type="match status" value="1"/>
</dbReference>
<proteinExistence type="predicted"/>
<dbReference type="PATRIC" id="fig|200450.4.peg.1208"/>
<evidence type="ECO:0000313" key="2">
    <source>
        <dbReference type="EMBL" id="KRP58238.1"/>
    </source>
</evidence>
<reference evidence="3 5" key="2">
    <citation type="submission" date="2016-10" db="EMBL/GenBank/DDBJ databases">
        <authorList>
            <person name="Varghese N."/>
            <person name="Submissions S."/>
        </authorList>
    </citation>
    <scope>NUCLEOTIDE SEQUENCE [LARGE SCALE GENOMIC DNA]</scope>
    <source>
        <strain evidence="3 5">BS3111</strain>
    </source>
</reference>
<dbReference type="GO" id="GO:0009279">
    <property type="term" value="C:cell outer membrane"/>
    <property type="evidence" value="ECO:0007669"/>
    <property type="project" value="TreeGrafter"/>
</dbReference>
<dbReference type="EMBL" id="LT629760">
    <property type="protein sequence ID" value="SDS90366.1"/>
    <property type="molecule type" value="Genomic_DNA"/>
</dbReference>
<reference evidence="2 4" key="1">
    <citation type="submission" date="2015-02" db="EMBL/GenBank/DDBJ databases">
        <title>Two Pseudomonas sp. nov. isolated from raw milk.</title>
        <authorList>
            <person name="Wenning M."/>
            <person name="von Neubeck M."/>
            <person name="Huptas C."/>
            <person name="Scherer S."/>
        </authorList>
    </citation>
    <scope>NUCLEOTIDE SEQUENCE [LARGE SCALE GENOMIC DNA]</scope>
    <source>
        <strain evidence="2 4">DSM 14937</strain>
    </source>
</reference>